<keyword evidence="8" id="KW-0732">Signal</keyword>
<evidence type="ECO:0000256" key="3">
    <source>
        <dbReference type="ARBA" id="ARBA00012601"/>
    </source>
</evidence>
<proteinExistence type="inferred from homology"/>
<feature type="chain" id="PRO_5023004261" description="cellulase" evidence="8">
    <location>
        <begin position="45"/>
        <end position="422"/>
    </location>
</feature>
<comment type="caution">
    <text evidence="9">The sequence shown here is derived from an EMBL/GenBank/DDBJ whole genome shotgun (WGS) entry which is preliminary data.</text>
</comment>
<evidence type="ECO:0000256" key="1">
    <source>
        <dbReference type="ARBA" id="ARBA00000966"/>
    </source>
</evidence>
<keyword evidence="5" id="KW-0136">Cellulose degradation</keyword>
<dbReference type="NCBIfam" id="NF008305">
    <property type="entry name" value="PRK11097.1"/>
    <property type="match status" value="1"/>
</dbReference>
<dbReference type="InterPro" id="IPR012341">
    <property type="entry name" value="6hp_glycosidase-like_sf"/>
</dbReference>
<name>A0A5C7VZE8_AQUAC</name>
<dbReference type="InterPro" id="IPR002037">
    <property type="entry name" value="Glyco_hydro_8"/>
</dbReference>
<keyword evidence="7" id="KW-0119">Carbohydrate metabolism</keyword>
<gene>
    <name evidence="9" type="primary">bcsZ</name>
    <name evidence="9" type="ORF">E6Q69_14245</name>
</gene>
<dbReference type="GO" id="GO:0008810">
    <property type="term" value="F:cellulase activity"/>
    <property type="evidence" value="ECO:0007669"/>
    <property type="project" value="UniProtKB-EC"/>
</dbReference>
<dbReference type="InterPro" id="IPR008928">
    <property type="entry name" value="6-hairpin_glycosidase_sf"/>
</dbReference>
<evidence type="ECO:0000256" key="2">
    <source>
        <dbReference type="ARBA" id="ARBA00009209"/>
    </source>
</evidence>
<dbReference type="EC" id="3.2.1.4" evidence="3"/>
<comment type="similarity">
    <text evidence="2">Belongs to the glycosyl hydrolase 8 (cellulase D) family.</text>
</comment>
<protein>
    <recommendedName>
        <fullName evidence="3">cellulase</fullName>
        <ecNumber evidence="3">3.2.1.4</ecNumber>
    </recommendedName>
</protein>
<dbReference type="SUPFAM" id="SSF48208">
    <property type="entry name" value="Six-hairpin glycosidases"/>
    <property type="match status" value="1"/>
</dbReference>
<keyword evidence="7" id="KW-0624">Polysaccharide degradation</keyword>
<keyword evidence="4 9" id="KW-0378">Hydrolase</keyword>
<evidence type="ECO:0000256" key="7">
    <source>
        <dbReference type="ARBA" id="ARBA00023326"/>
    </source>
</evidence>
<dbReference type="GO" id="GO:0030245">
    <property type="term" value="P:cellulose catabolic process"/>
    <property type="evidence" value="ECO:0007669"/>
    <property type="project" value="UniProtKB-KW"/>
</dbReference>
<dbReference type="Proteomes" id="UP000321110">
    <property type="component" value="Unassembled WGS sequence"/>
</dbReference>
<dbReference type="AlphaFoldDB" id="A0A5C7VZE8"/>
<evidence type="ECO:0000256" key="6">
    <source>
        <dbReference type="ARBA" id="ARBA00023295"/>
    </source>
</evidence>
<reference evidence="9 10" key="1">
    <citation type="submission" date="2018-09" db="EMBL/GenBank/DDBJ databases">
        <title>Metagenome Assembled Genomes from an Advanced Water Purification Facility.</title>
        <authorList>
            <person name="Stamps B.W."/>
            <person name="Spear J.R."/>
        </authorList>
    </citation>
    <scope>NUCLEOTIDE SEQUENCE [LARGE SCALE GENOMIC DNA]</scope>
    <source>
        <strain evidence="9">Bin_52_1</strain>
    </source>
</reference>
<evidence type="ECO:0000256" key="4">
    <source>
        <dbReference type="ARBA" id="ARBA00022801"/>
    </source>
</evidence>
<dbReference type="PRINTS" id="PR00735">
    <property type="entry name" value="GLHYDRLASE8"/>
</dbReference>
<evidence type="ECO:0000256" key="8">
    <source>
        <dbReference type="SAM" id="SignalP"/>
    </source>
</evidence>
<sequence>MTRHHARSDTSPSGLPRGAGAALRKLAACAWLLLACAGVGPARAAEPACAVADWWLWPLFVEHFVQADGRVLDASTPQRQSTSEGQSYAMFFALAANDRDTFERLWRWSVDNLAGGDVERNLPAWLWGRKDDGSWGVIDANPASDADLWFIYSLLEAGERWQRQDYREDALRLLRNVEQREVAELPGLGRMLLPGPQGFAMPDRLWLLNPSYLPLPLLRRLQRASPQGPWEEIAAALPRLLRESAPQGFAPDWVGYRAVAPQRGVFVESSLKGGQGSYDAIRTYLWAGLAAPRDPQAALVLQALAGMATAVAADGVPPERVDVARGDRQGQGPFGFSAALVPYLRALEQPWLAELQERRALDELRRSLDPQRLEAQPPPYYNFVLSLFALGWSERQYRFLPDGGLELGWEAACPRGDGAASR</sequence>
<keyword evidence="6 9" id="KW-0326">Glycosidase</keyword>
<evidence type="ECO:0000256" key="5">
    <source>
        <dbReference type="ARBA" id="ARBA00023001"/>
    </source>
</evidence>
<evidence type="ECO:0000313" key="9">
    <source>
        <dbReference type="EMBL" id="TXI29882.1"/>
    </source>
</evidence>
<feature type="signal peptide" evidence="8">
    <location>
        <begin position="1"/>
        <end position="44"/>
    </location>
</feature>
<evidence type="ECO:0000313" key="10">
    <source>
        <dbReference type="Proteomes" id="UP000321110"/>
    </source>
</evidence>
<dbReference type="Pfam" id="PF01270">
    <property type="entry name" value="Glyco_hydro_8"/>
    <property type="match status" value="1"/>
</dbReference>
<comment type="catalytic activity">
    <reaction evidence="1">
        <text>Endohydrolysis of (1-&gt;4)-beta-D-glucosidic linkages in cellulose, lichenin and cereal beta-D-glucans.</text>
        <dbReference type="EC" id="3.2.1.4"/>
    </reaction>
</comment>
<dbReference type="Gene3D" id="1.50.10.10">
    <property type="match status" value="1"/>
</dbReference>
<organism evidence="9 10">
    <name type="scientific">Aquipseudomonas alcaligenes</name>
    <name type="common">Pseudomonas alcaligenes</name>
    <dbReference type="NCBI Taxonomy" id="43263"/>
    <lineage>
        <taxon>Bacteria</taxon>
        <taxon>Pseudomonadati</taxon>
        <taxon>Pseudomonadota</taxon>
        <taxon>Gammaproteobacteria</taxon>
        <taxon>Pseudomonadales</taxon>
        <taxon>Pseudomonadaceae</taxon>
        <taxon>Aquipseudomonas</taxon>
    </lineage>
</organism>
<dbReference type="EMBL" id="SSFO01000239">
    <property type="protein sequence ID" value="TXI29882.1"/>
    <property type="molecule type" value="Genomic_DNA"/>
</dbReference>
<accession>A0A5C7VZE8</accession>